<dbReference type="InterPro" id="IPR007867">
    <property type="entry name" value="GMC_OxRtase_C"/>
</dbReference>
<evidence type="ECO:0000256" key="1">
    <source>
        <dbReference type="ARBA" id="ARBA00001974"/>
    </source>
</evidence>
<dbReference type="InterPro" id="IPR000172">
    <property type="entry name" value="GMC_OxRdtase_N"/>
</dbReference>
<dbReference type="GO" id="GO:0016614">
    <property type="term" value="F:oxidoreductase activity, acting on CH-OH group of donors"/>
    <property type="evidence" value="ECO:0007669"/>
    <property type="project" value="InterPro"/>
</dbReference>
<evidence type="ECO:0000256" key="5">
    <source>
        <dbReference type="ARBA" id="ARBA00023002"/>
    </source>
</evidence>
<dbReference type="SUPFAM" id="SSF54373">
    <property type="entry name" value="FAD-linked reductases, C-terminal domain"/>
    <property type="match status" value="1"/>
</dbReference>
<dbReference type="PROSITE" id="PS51257">
    <property type="entry name" value="PROKAR_LIPOPROTEIN"/>
    <property type="match status" value="1"/>
</dbReference>
<organism evidence="9 10">
    <name type="scientific">Thiohalobacter thiocyanaticus</name>
    <dbReference type="NCBI Taxonomy" id="585455"/>
    <lineage>
        <taxon>Bacteria</taxon>
        <taxon>Pseudomonadati</taxon>
        <taxon>Pseudomonadota</taxon>
        <taxon>Gammaproteobacteria</taxon>
        <taxon>Thiohalobacterales</taxon>
        <taxon>Thiohalobacteraceae</taxon>
        <taxon>Thiohalobacter</taxon>
    </lineage>
</organism>
<keyword evidence="3" id="KW-0285">Flavoprotein</keyword>
<evidence type="ECO:0000256" key="3">
    <source>
        <dbReference type="ARBA" id="ARBA00022630"/>
    </source>
</evidence>
<evidence type="ECO:0000313" key="10">
    <source>
        <dbReference type="Proteomes" id="UP000287798"/>
    </source>
</evidence>
<dbReference type="EMBL" id="QZMU01000001">
    <property type="protein sequence ID" value="RRQ22042.1"/>
    <property type="molecule type" value="Genomic_DNA"/>
</dbReference>
<evidence type="ECO:0000256" key="2">
    <source>
        <dbReference type="ARBA" id="ARBA00010790"/>
    </source>
</evidence>
<dbReference type="AlphaFoldDB" id="A0A426QJU5"/>
<feature type="region of interest" description="Disordered" evidence="6">
    <location>
        <begin position="162"/>
        <end position="189"/>
    </location>
</feature>
<dbReference type="PANTHER" id="PTHR42784">
    <property type="entry name" value="PYRANOSE 2-OXIDASE"/>
    <property type="match status" value="1"/>
</dbReference>
<evidence type="ECO:0000313" key="9">
    <source>
        <dbReference type="EMBL" id="RRQ22042.1"/>
    </source>
</evidence>
<evidence type="ECO:0000259" key="8">
    <source>
        <dbReference type="Pfam" id="PF05199"/>
    </source>
</evidence>
<reference evidence="9 10" key="1">
    <citation type="journal article" date="2010" name="Int. J. Syst. Evol. Microbiol.">
        <title>Thiohalobacter thiocyanaticus gen. nov., sp. nov., a moderately halophilic, sulfur-oxidizing gammaproteobacterium from hypersaline lakes, that utilizes thiocyanate.</title>
        <authorList>
            <person name="Sorokin D.Y."/>
            <person name="Kovaleva O.L."/>
            <person name="Tourova T.P."/>
            <person name="Muyzer G."/>
        </authorList>
    </citation>
    <scope>NUCLEOTIDE SEQUENCE [LARGE SCALE GENOMIC DNA]</scope>
    <source>
        <strain evidence="9 10">Hrh1</strain>
    </source>
</reference>
<dbReference type="PANTHER" id="PTHR42784:SF1">
    <property type="entry name" value="PYRANOSE 2-OXIDASE"/>
    <property type="match status" value="1"/>
</dbReference>
<accession>A0A426QJU5</accession>
<dbReference type="Proteomes" id="UP000287798">
    <property type="component" value="Unassembled WGS sequence"/>
</dbReference>
<dbReference type="Pfam" id="PF00732">
    <property type="entry name" value="GMC_oxred_N"/>
    <property type="match status" value="1"/>
</dbReference>
<name>A0A426QJU5_9GAMM</name>
<dbReference type="GO" id="GO:0050660">
    <property type="term" value="F:flavin adenine dinucleotide binding"/>
    <property type="evidence" value="ECO:0007669"/>
    <property type="project" value="InterPro"/>
</dbReference>
<feature type="domain" description="Glucose-methanol-choline oxidoreductase N-terminal" evidence="7">
    <location>
        <begin position="218"/>
        <end position="317"/>
    </location>
</feature>
<evidence type="ECO:0000259" key="7">
    <source>
        <dbReference type="Pfam" id="PF00732"/>
    </source>
</evidence>
<keyword evidence="10" id="KW-1185">Reference proteome</keyword>
<dbReference type="PRINTS" id="PR00420">
    <property type="entry name" value="RNGMNOXGNASE"/>
</dbReference>
<dbReference type="InterPro" id="IPR051473">
    <property type="entry name" value="P2Ox-like"/>
</dbReference>
<keyword evidence="5" id="KW-0560">Oxidoreductase</keyword>
<comment type="similarity">
    <text evidence="2">Belongs to the GMC oxidoreductase family.</text>
</comment>
<dbReference type="InterPro" id="IPR036188">
    <property type="entry name" value="FAD/NAD-bd_sf"/>
</dbReference>
<comment type="caution">
    <text evidence="9">The sequence shown here is derived from an EMBL/GenBank/DDBJ whole genome shotgun (WGS) entry which is preliminary data.</text>
</comment>
<evidence type="ECO:0000256" key="4">
    <source>
        <dbReference type="ARBA" id="ARBA00022827"/>
    </source>
</evidence>
<dbReference type="SUPFAM" id="SSF51905">
    <property type="entry name" value="FAD/NAD(P)-binding domain"/>
    <property type="match status" value="1"/>
</dbReference>
<comment type="cofactor">
    <cofactor evidence="1">
        <name>FAD</name>
        <dbReference type="ChEBI" id="CHEBI:57692"/>
    </cofactor>
</comment>
<dbReference type="Pfam" id="PF05199">
    <property type="entry name" value="GMC_oxred_C"/>
    <property type="match status" value="1"/>
</dbReference>
<gene>
    <name evidence="9" type="ORF">D6C00_08820</name>
</gene>
<sequence length="564" mass="61654">MKPDADVDVIVIGAGPGGGSCAWALARSGVRVLLLDAGPAYDPATDYRLHRHDWEQGGFPDRAPAHDSYSFAPLQPLEPRWDELRSWSHIHGRFTRGERRRGWRYHHVQGIGGSTLHFSGEAHRLHPRAMQLQRDFGAAADWPFDYAGLEPFYEQAESLIGVTGPASDRSRPRRRPYPQPAHPPSHAGSRLLAAGHRLGQHWQANSLAALSRPHAGRPACNYCANCARGCPRGDKGSADVTFIQQARASGRCRVLPGTRVQRLIAGPDHRIRALEYIDTEGRRGRLSARIIVLAAGAVQTPRLLLLSDNAHAPTGVGNATGQVGRHFMETLAWTSSALHPEPLGSHRGLPMDVVCWDYNAPDAIDGLIGGCRFAAGTAEADLLGPINYARRVVPGWGREHKQRLRERFGRALSVVAIGEFLPNDRTYIDLDPERTDAHGLPLARIHSYIDEPACRRLQFMARTCRELLQAAGAGAPFEEYGSYDLFSATHVFGGARLGHDPEHSVVNADGRVHDWRNLYISDASLFPSSGGGESPSLTIAALGIRIAEKIRAALQSGTDRRPKA</sequence>
<proteinExistence type="inferred from homology"/>
<dbReference type="Pfam" id="PF13450">
    <property type="entry name" value="NAD_binding_8"/>
    <property type="match status" value="1"/>
</dbReference>
<feature type="domain" description="Glucose-methanol-choline oxidoreductase C-terminal" evidence="8">
    <location>
        <begin position="422"/>
        <end position="543"/>
    </location>
</feature>
<dbReference type="OrthoDB" id="9787779at2"/>
<dbReference type="RefSeq" id="WP_125181383.1">
    <property type="nucleotide sequence ID" value="NZ_QZMU01000001.1"/>
</dbReference>
<evidence type="ECO:0000256" key="6">
    <source>
        <dbReference type="SAM" id="MobiDB-lite"/>
    </source>
</evidence>
<protein>
    <submittedName>
        <fullName evidence="9">GMC family oxidoreductase</fullName>
    </submittedName>
</protein>
<dbReference type="Gene3D" id="3.50.50.60">
    <property type="entry name" value="FAD/NAD(P)-binding domain"/>
    <property type="match status" value="2"/>
</dbReference>
<keyword evidence="4" id="KW-0274">FAD</keyword>